<keyword evidence="4" id="KW-1185">Reference proteome</keyword>
<name>K3XW65_SETIT</name>
<reference evidence="4" key="1">
    <citation type="journal article" date="2012" name="Nat. Biotechnol.">
        <title>Reference genome sequence of the model plant Setaria.</title>
        <authorList>
            <person name="Bennetzen J.L."/>
            <person name="Schmutz J."/>
            <person name="Wang H."/>
            <person name="Percifield R."/>
            <person name="Hawkins J."/>
            <person name="Pontaroli A.C."/>
            <person name="Estep M."/>
            <person name="Feng L."/>
            <person name="Vaughn J.N."/>
            <person name="Grimwood J."/>
            <person name="Jenkins J."/>
            <person name="Barry K."/>
            <person name="Lindquist E."/>
            <person name="Hellsten U."/>
            <person name="Deshpande S."/>
            <person name="Wang X."/>
            <person name="Wu X."/>
            <person name="Mitros T."/>
            <person name="Triplett J."/>
            <person name="Yang X."/>
            <person name="Ye C.Y."/>
            <person name="Mauro-Herrera M."/>
            <person name="Wang L."/>
            <person name="Li P."/>
            <person name="Sharma M."/>
            <person name="Sharma R."/>
            <person name="Ronald P.C."/>
            <person name="Panaud O."/>
            <person name="Kellogg E.A."/>
            <person name="Brutnell T.P."/>
            <person name="Doust A.N."/>
            <person name="Tuskan G.A."/>
            <person name="Rokhsar D."/>
            <person name="Devos K.M."/>
        </authorList>
    </citation>
    <scope>NUCLEOTIDE SEQUENCE [LARGE SCALE GENOMIC DNA]</scope>
    <source>
        <strain evidence="4">cv. Yugu1</strain>
    </source>
</reference>
<evidence type="ECO:0000256" key="2">
    <source>
        <dbReference type="SAM" id="SignalP"/>
    </source>
</evidence>
<feature type="chain" id="PRO_5010126149" evidence="2">
    <location>
        <begin position="21"/>
        <end position="553"/>
    </location>
</feature>
<dbReference type="EnsemblPlants" id="KQL09842">
    <property type="protein sequence ID" value="KQL09842"/>
    <property type="gene ID" value="SETIT_006173mg"/>
</dbReference>
<evidence type="ECO:0000256" key="1">
    <source>
        <dbReference type="SAM" id="MobiDB-lite"/>
    </source>
</evidence>
<dbReference type="FunCoup" id="K3XW65">
    <property type="interactions" value="235"/>
</dbReference>
<dbReference type="OMA" id="QWPDAVH"/>
<keyword evidence="2" id="KW-0732">Signal</keyword>
<dbReference type="Proteomes" id="UP000004995">
    <property type="component" value="Unassembled WGS sequence"/>
</dbReference>
<dbReference type="AlphaFoldDB" id="K3XW65"/>
<dbReference type="HOGENOM" id="CLU_492957_0_0_1"/>
<dbReference type="InParanoid" id="K3XW65"/>
<organism evidence="3 4">
    <name type="scientific">Setaria italica</name>
    <name type="common">Foxtail millet</name>
    <name type="synonym">Panicum italicum</name>
    <dbReference type="NCBI Taxonomy" id="4555"/>
    <lineage>
        <taxon>Eukaryota</taxon>
        <taxon>Viridiplantae</taxon>
        <taxon>Streptophyta</taxon>
        <taxon>Embryophyta</taxon>
        <taxon>Tracheophyta</taxon>
        <taxon>Spermatophyta</taxon>
        <taxon>Magnoliopsida</taxon>
        <taxon>Liliopsida</taxon>
        <taxon>Poales</taxon>
        <taxon>Poaceae</taxon>
        <taxon>PACMAD clade</taxon>
        <taxon>Panicoideae</taxon>
        <taxon>Panicodae</taxon>
        <taxon>Paniceae</taxon>
        <taxon>Cenchrinae</taxon>
        <taxon>Setaria</taxon>
    </lineage>
</organism>
<accession>K3XW65</accession>
<dbReference type="eggNOG" id="ENOG502R65P">
    <property type="taxonomic scope" value="Eukaryota"/>
</dbReference>
<dbReference type="Gramene" id="KQL09842">
    <property type="protein sequence ID" value="KQL09842"/>
    <property type="gene ID" value="SETIT_006173mg"/>
</dbReference>
<dbReference type="EMBL" id="AGNK02002277">
    <property type="status" value="NOT_ANNOTATED_CDS"/>
    <property type="molecule type" value="Genomic_DNA"/>
</dbReference>
<sequence length="553" mass="60912">MTGHAVKNLLVLSNILLVCCSCTRETPRVHLEALDQIQQVPVRRPAFLHGGLRLRRERPRPPPPLLPLVPSVQDAPHRLLDHISPHHDLLLVHPVHQRLHHPDVHADPQHLHGELGVQELVREVRPRHHRQPGRDRLHGRVPPAVRDEAAHGRVRQDQHLRRPTPDEQAAPGDAPLELAVARRLQPEPELDDLLRFRLRDAPEADVHDGPGLLAVEPPEALVGADGGGVASRRQRRFALVEKRHRADGPHLHTPCLSVAGDVLRLHLQEAVGDDAVGLGQRLLDVVRELLKPGRPTEEPRSLSPRHLDPFLQPGHDDRLVVVGDAVVRVVPLDVVLAQEAEGAHAEEAEPRDGEARRELLGPRVAEVRHDAGRVRRAGGVEVALERLAEARQGAEVVGPEIRRHLFDVVSAVGEPFRGEVERELHEPDRQAGLPGEVHGRADAPGIGRRDDDADERAVGGQEQSRVDRRDQVALEHERDEHEVRLDVGAAAGIARRSPAIREVFDCHLAASEAVVGESGVVADEFRCLKKGTGFWPRRKLGGRGLGGNEGSKA</sequence>
<evidence type="ECO:0000313" key="3">
    <source>
        <dbReference type="EnsemblPlants" id="KQL09842"/>
    </source>
</evidence>
<proteinExistence type="predicted"/>
<feature type="compositionally biased region" description="Basic and acidic residues" evidence="1">
    <location>
        <begin position="437"/>
        <end position="457"/>
    </location>
</feature>
<feature type="compositionally biased region" description="Basic and acidic residues" evidence="1">
    <location>
        <begin position="145"/>
        <end position="165"/>
    </location>
</feature>
<feature type="signal peptide" evidence="2">
    <location>
        <begin position="1"/>
        <end position="20"/>
    </location>
</feature>
<reference evidence="3" key="2">
    <citation type="submission" date="2018-08" db="UniProtKB">
        <authorList>
            <consortium name="EnsemblPlants"/>
        </authorList>
    </citation>
    <scope>IDENTIFICATION</scope>
    <source>
        <strain evidence="3">Yugu1</strain>
    </source>
</reference>
<feature type="region of interest" description="Disordered" evidence="1">
    <location>
        <begin position="125"/>
        <end position="173"/>
    </location>
</feature>
<evidence type="ECO:0000313" key="4">
    <source>
        <dbReference type="Proteomes" id="UP000004995"/>
    </source>
</evidence>
<protein>
    <submittedName>
        <fullName evidence="3">Uncharacterized protein</fullName>
    </submittedName>
</protein>
<feature type="region of interest" description="Disordered" evidence="1">
    <location>
        <begin position="423"/>
        <end position="470"/>
    </location>
</feature>